<gene>
    <name evidence="2" type="ORF">P3G67_31005</name>
</gene>
<accession>A0ABT5ZUR1</accession>
<name>A0ABT5ZUR1_9ACTN</name>
<dbReference type="Proteomes" id="UP001216579">
    <property type="component" value="Unassembled WGS sequence"/>
</dbReference>
<comment type="caution">
    <text evidence="2">The sequence shown here is derived from an EMBL/GenBank/DDBJ whole genome shotgun (WGS) entry which is preliminary data.</text>
</comment>
<organism evidence="2 3">
    <name type="scientific">Streptomyces silvisoli</name>
    <dbReference type="NCBI Taxonomy" id="3034235"/>
    <lineage>
        <taxon>Bacteria</taxon>
        <taxon>Bacillati</taxon>
        <taxon>Actinomycetota</taxon>
        <taxon>Actinomycetes</taxon>
        <taxon>Kitasatosporales</taxon>
        <taxon>Streptomycetaceae</taxon>
        <taxon>Streptomyces</taxon>
    </lineage>
</organism>
<evidence type="ECO:0000256" key="1">
    <source>
        <dbReference type="ARBA" id="ARBA00005721"/>
    </source>
</evidence>
<reference evidence="2 3" key="1">
    <citation type="submission" date="2023-03" db="EMBL/GenBank/DDBJ databases">
        <title>Draft genome sequence of Streptomyces sp. RB6PN23 isolated from peat swamp forest in Thailand.</title>
        <authorList>
            <person name="Klaysubun C."/>
            <person name="Duangmal K."/>
        </authorList>
    </citation>
    <scope>NUCLEOTIDE SEQUENCE [LARGE SCALE GENOMIC DNA]</scope>
    <source>
        <strain evidence="2 3">RB6PN23</strain>
    </source>
</reference>
<protein>
    <submittedName>
        <fullName evidence="2">Asp23/Gls24 family envelope stress response protein</fullName>
    </submittedName>
</protein>
<sequence length="132" mass="13668">MTAEPAAGPAPAAERGVTRIADRVVAKIAAQAAREVLHESRWAHPVPGGLVPHASVSVRPAAARDGGRGLARVSLSVALGYPVDVRAVCAAVRRRVAERVGALADLDVPEVHVEVARLHSAAMARAELGRVT</sequence>
<evidence type="ECO:0000313" key="3">
    <source>
        <dbReference type="Proteomes" id="UP001216579"/>
    </source>
</evidence>
<evidence type="ECO:0000313" key="2">
    <source>
        <dbReference type="EMBL" id="MDF3293567.1"/>
    </source>
</evidence>
<keyword evidence="3" id="KW-1185">Reference proteome</keyword>
<dbReference type="InterPro" id="IPR005531">
    <property type="entry name" value="Asp23"/>
</dbReference>
<dbReference type="EMBL" id="JARJBC010000027">
    <property type="protein sequence ID" value="MDF3293567.1"/>
    <property type="molecule type" value="Genomic_DNA"/>
</dbReference>
<proteinExistence type="inferred from homology"/>
<comment type="similarity">
    <text evidence="1">Belongs to the asp23 family.</text>
</comment>
<dbReference type="Pfam" id="PF03780">
    <property type="entry name" value="Asp23"/>
    <property type="match status" value="1"/>
</dbReference>